<reference evidence="1" key="1">
    <citation type="submission" date="2023-04" db="EMBL/GenBank/DDBJ databases">
        <title>Ambrosiozyma monospora NBRC 10751.</title>
        <authorList>
            <person name="Ichikawa N."/>
            <person name="Sato H."/>
            <person name="Tonouchi N."/>
        </authorList>
    </citation>
    <scope>NUCLEOTIDE SEQUENCE</scope>
    <source>
        <strain evidence="1">NBRC 10751</strain>
    </source>
</reference>
<dbReference type="Proteomes" id="UP001165064">
    <property type="component" value="Unassembled WGS sequence"/>
</dbReference>
<evidence type="ECO:0000313" key="1">
    <source>
        <dbReference type="EMBL" id="GMF03369.1"/>
    </source>
</evidence>
<protein>
    <submittedName>
        <fullName evidence="1">Unnamed protein product</fullName>
    </submittedName>
</protein>
<comment type="caution">
    <text evidence="1">The sequence shown here is derived from an EMBL/GenBank/DDBJ whole genome shotgun (WGS) entry which is preliminary data.</text>
</comment>
<proteinExistence type="predicted"/>
<gene>
    <name evidence="1" type="ORF">Amon02_001176100</name>
</gene>
<accession>A0ACB5U6I6</accession>
<keyword evidence="2" id="KW-1185">Reference proteome</keyword>
<evidence type="ECO:0000313" key="2">
    <source>
        <dbReference type="Proteomes" id="UP001165064"/>
    </source>
</evidence>
<organism evidence="1 2">
    <name type="scientific">Ambrosiozyma monospora</name>
    <name type="common">Yeast</name>
    <name type="synonym">Endomycopsis monosporus</name>
    <dbReference type="NCBI Taxonomy" id="43982"/>
    <lineage>
        <taxon>Eukaryota</taxon>
        <taxon>Fungi</taxon>
        <taxon>Dikarya</taxon>
        <taxon>Ascomycota</taxon>
        <taxon>Saccharomycotina</taxon>
        <taxon>Pichiomycetes</taxon>
        <taxon>Pichiales</taxon>
        <taxon>Pichiaceae</taxon>
        <taxon>Ambrosiozyma</taxon>
    </lineage>
</organism>
<name>A0ACB5U6I6_AMBMO</name>
<sequence length="178" mass="20234">MFAKRALVSRVGSIKPVRFFNSTSLKNQELIIRQDDASSPTIQAPTIERLKKDAGIPGVISPNVLNDVWFNQVSFKLEDLKYGMAESINRTDLESCFVVQSNSLNTNPFLGQKRAVSEIMEEYILTTNNKVIDQYYKLLTKTAKEPSEDLVFQSTSSIYNIYQRKNHKCAYARLGQVD</sequence>
<dbReference type="EMBL" id="BSXS01012987">
    <property type="protein sequence ID" value="GMF03369.1"/>
    <property type="molecule type" value="Genomic_DNA"/>
</dbReference>